<accession>A0ABQ9A4C7</accession>
<name>A0ABQ9A4C7_9ROSI</name>
<keyword evidence="3" id="KW-1185">Reference proteome</keyword>
<reference evidence="2" key="2">
    <citation type="journal article" date="2023" name="Int. J. Mol. Sci.">
        <title>De Novo Assembly and Annotation of 11 Diverse Shrub Willow (Salix) Genomes Reveals Novel Gene Organization in Sex-Linked Regions.</title>
        <authorList>
            <person name="Hyden B."/>
            <person name="Feng K."/>
            <person name="Yates T.B."/>
            <person name="Jawdy S."/>
            <person name="Cereghino C."/>
            <person name="Smart L.B."/>
            <person name="Muchero W."/>
        </authorList>
    </citation>
    <scope>NUCLEOTIDE SEQUENCE</scope>
    <source>
        <tissue evidence="2">Shoot tip</tissue>
    </source>
</reference>
<dbReference type="Proteomes" id="UP001141253">
    <property type="component" value="Chromosome 8"/>
</dbReference>
<evidence type="ECO:0000313" key="2">
    <source>
        <dbReference type="EMBL" id="KAJ6322449.1"/>
    </source>
</evidence>
<evidence type="ECO:0000256" key="1">
    <source>
        <dbReference type="SAM" id="MobiDB-lite"/>
    </source>
</evidence>
<dbReference type="EMBL" id="JAPFFI010000023">
    <property type="protein sequence ID" value="KAJ6322449.1"/>
    <property type="molecule type" value="Genomic_DNA"/>
</dbReference>
<feature type="compositionally biased region" description="Low complexity" evidence="1">
    <location>
        <begin position="93"/>
        <end position="109"/>
    </location>
</feature>
<organism evidence="2 3">
    <name type="scientific">Salix suchowensis</name>
    <dbReference type="NCBI Taxonomy" id="1278906"/>
    <lineage>
        <taxon>Eukaryota</taxon>
        <taxon>Viridiplantae</taxon>
        <taxon>Streptophyta</taxon>
        <taxon>Embryophyta</taxon>
        <taxon>Tracheophyta</taxon>
        <taxon>Spermatophyta</taxon>
        <taxon>Magnoliopsida</taxon>
        <taxon>eudicotyledons</taxon>
        <taxon>Gunneridae</taxon>
        <taxon>Pentapetalae</taxon>
        <taxon>rosids</taxon>
        <taxon>fabids</taxon>
        <taxon>Malpighiales</taxon>
        <taxon>Salicaceae</taxon>
        <taxon>Saliceae</taxon>
        <taxon>Salix</taxon>
    </lineage>
</organism>
<gene>
    <name evidence="2" type="ORF">OIU77_012319</name>
</gene>
<reference evidence="2" key="1">
    <citation type="submission" date="2022-10" db="EMBL/GenBank/DDBJ databases">
        <authorList>
            <person name="Hyden B.L."/>
            <person name="Feng K."/>
            <person name="Yates T."/>
            <person name="Jawdy S."/>
            <person name="Smart L.B."/>
            <person name="Muchero W."/>
        </authorList>
    </citation>
    <scope>NUCLEOTIDE SEQUENCE</scope>
    <source>
        <tissue evidence="2">Shoot tip</tissue>
    </source>
</reference>
<proteinExistence type="predicted"/>
<protein>
    <submittedName>
        <fullName evidence="2">Uncharacterized protein</fullName>
    </submittedName>
</protein>
<feature type="compositionally biased region" description="Basic and acidic residues" evidence="1">
    <location>
        <begin position="62"/>
        <end position="82"/>
    </location>
</feature>
<feature type="region of interest" description="Disordered" evidence="1">
    <location>
        <begin position="62"/>
        <end position="109"/>
    </location>
</feature>
<evidence type="ECO:0000313" key="3">
    <source>
        <dbReference type="Proteomes" id="UP001141253"/>
    </source>
</evidence>
<comment type="caution">
    <text evidence="2">The sequence shown here is derived from an EMBL/GenBank/DDBJ whole genome shotgun (WGS) entry which is preliminary data.</text>
</comment>
<sequence>MLIEASIFHSNIVVDRICEFPEAEQKSSSVENVCKAAKHLGGETYSMVRRSSHSRLIHVHNKEIPTKELQRGKGIAQREKEKVRKRKTVGNTPPDSASSSPEPSGSRRS</sequence>